<keyword evidence="5" id="KW-0346">Stress response</keyword>
<dbReference type="AlphaFoldDB" id="A0A151U3C3"/>
<evidence type="ECO:0000256" key="10">
    <source>
        <dbReference type="SAM" id="Coils"/>
    </source>
</evidence>
<dbReference type="Gene3D" id="1.10.10.10">
    <property type="entry name" value="Winged helix-like DNA-binding domain superfamily/Winged helix DNA-binding domain"/>
    <property type="match status" value="1"/>
</dbReference>
<dbReference type="Gramene" id="C.cajan_06276.t">
    <property type="protein sequence ID" value="C.cajan_06276.t"/>
    <property type="gene ID" value="C.cajan_06276"/>
</dbReference>
<dbReference type="InterPro" id="IPR036390">
    <property type="entry name" value="WH_DNA-bd_sf"/>
</dbReference>
<dbReference type="GO" id="GO:0003700">
    <property type="term" value="F:DNA-binding transcription factor activity"/>
    <property type="evidence" value="ECO:0007669"/>
    <property type="project" value="InterPro"/>
</dbReference>
<dbReference type="InterPro" id="IPR000232">
    <property type="entry name" value="HSF_DNA-bd"/>
</dbReference>
<comment type="similarity">
    <text evidence="9">Belongs to the HSF family.</text>
</comment>
<evidence type="ECO:0000256" key="11">
    <source>
        <dbReference type="SAM" id="MobiDB-lite"/>
    </source>
</evidence>
<keyword evidence="7" id="KW-0804">Transcription</keyword>
<evidence type="ECO:0000256" key="6">
    <source>
        <dbReference type="ARBA" id="ARBA00023125"/>
    </source>
</evidence>
<organism evidence="13 14">
    <name type="scientific">Cajanus cajan</name>
    <name type="common">Pigeon pea</name>
    <name type="synonym">Cajanus indicus</name>
    <dbReference type="NCBI Taxonomy" id="3821"/>
    <lineage>
        <taxon>Eukaryota</taxon>
        <taxon>Viridiplantae</taxon>
        <taxon>Streptophyta</taxon>
        <taxon>Embryophyta</taxon>
        <taxon>Tracheophyta</taxon>
        <taxon>Spermatophyta</taxon>
        <taxon>Magnoliopsida</taxon>
        <taxon>eudicotyledons</taxon>
        <taxon>Gunneridae</taxon>
        <taxon>Pentapetalae</taxon>
        <taxon>rosids</taxon>
        <taxon>fabids</taxon>
        <taxon>Fabales</taxon>
        <taxon>Fabaceae</taxon>
        <taxon>Papilionoideae</taxon>
        <taxon>50 kb inversion clade</taxon>
        <taxon>NPAAA clade</taxon>
        <taxon>indigoferoid/millettioid clade</taxon>
        <taxon>Phaseoleae</taxon>
        <taxon>Cajanus</taxon>
    </lineage>
</organism>
<dbReference type="STRING" id="3821.A0A151U3C3"/>
<dbReference type="PANTHER" id="PTHR10015:SF337">
    <property type="entry name" value="HEAT STRESS TRANSCRIPTION FACTOR A-3"/>
    <property type="match status" value="1"/>
</dbReference>
<dbReference type="SUPFAM" id="SSF46785">
    <property type="entry name" value="Winged helix' DNA-binding domain"/>
    <property type="match status" value="1"/>
</dbReference>
<evidence type="ECO:0000256" key="7">
    <source>
        <dbReference type="ARBA" id="ARBA00023163"/>
    </source>
</evidence>
<name>A0A151U3C3_CAJCA</name>
<keyword evidence="4" id="KW-0805">Transcription regulation</keyword>
<dbReference type="Pfam" id="PF00447">
    <property type="entry name" value="HSF_DNA-bind"/>
    <property type="match status" value="1"/>
</dbReference>
<reference evidence="13 14" key="1">
    <citation type="journal article" date="2012" name="Nat. Biotechnol.">
        <title>Draft genome sequence of pigeonpea (Cajanus cajan), an orphan legume crop of resource-poor farmers.</title>
        <authorList>
            <person name="Varshney R.K."/>
            <person name="Chen W."/>
            <person name="Li Y."/>
            <person name="Bharti A.K."/>
            <person name="Saxena R.K."/>
            <person name="Schlueter J.A."/>
            <person name="Donoghue M.T."/>
            <person name="Azam S."/>
            <person name="Fan G."/>
            <person name="Whaley A.M."/>
            <person name="Farmer A.D."/>
            <person name="Sheridan J."/>
            <person name="Iwata A."/>
            <person name="Tuteja R."/>
            <person name="Penmetsa R.V."/>
            <person name="Wu W."/>
            <person name="Upadhyaya H.D."/>
            <person name="Yang S.P."/>
            <person name="Shah T."/>
            <person name="Saxena K.B."/>
            <person name="Michael T."/>
            <person name="McCombie W.R."/>
            <person name="Yang B."/>
            <person name="Zhang G."/>
            <person name="Yang H."/>
            <person name="Wang J."/>
            <person name="Spillane C."/>
            <person name="Cook D.R."/>
            <person name="May G.D."/>
            <person name="Xu X."/>
            <person name="Jackson S.A."/>
        </authorList>
    </citation>
    <scope>NUCLEOTIDE SEQUENCE [LARGE SCALE GENOMIC DNA]</scope>
    <source>
        <strain evidence="14">cv. Asha</strain>
    </source>
</reference>
<proteinExistence type="inferred from homology"/>
<evidence type="ECO:0000256" key="4">
    <source>
        <dbReference type="ARBA" id="ARBA00023015"/>
    </source>
</evidence>
<dbReference type="InterPro" id="IPR036388">
    <property type="entry name" value="WH-like_DNA-bd_sf"/>
</dbReference>
<feature type="domain" description="HSF-type DNA-binding" evidence="12">
    <location>
        <begin position="59"/>
        <end position="83"/>
    </location>
</feature>
<dbReference type="OMA" id="VSKQDVW"/>
<evidence type="ECO:0000256" key="9">
    <source>
        <dbReference type="RuleBase" id="RU004020"/>
    </source>
</evidence>
<dbReference type="GO" id="GO:0006357">
    <property type="term" value="P:regulation of transcription by RNA polymerase II"/>
    <property type="evidence" value="ECO:0007669"/>
    <property type="project" value="TreeGrafter"/>
</dbReference>
<dbReference type="SMART" id="SM00415">
    <property type="entry name" value="HSF"/>
    <property type="match status" value="1"/>
</dbReference>
<dbReference type="GO" id="GO:0034605">
    <property type="term" value="P:cellular response to heat"/>
    <property type="evidence" value="ECO:0007669"/>
    <property type="project" value="TreeGrafter"/>
</dbReference>
<dbReference type="PROSITE" id="PS00434">
    <property type="entry name" value="HSF_DOMAIN"/>
    <property type="match status" value="1"/>
</dbReference>
<keyword evidence="8" id="KW-0539">Nucleus</keyword>
<feature type="compositionally biased region" description="Basic and acidic residues" evidence="11">
    <location>
        <begin position="401"/>
        <end position="410"/>
    </location>
</feature>
<keyword evidence="3" id="KW-0597">Phosphoprotein</keyword>
<gene>
    <name evidence="13" type="ORF">KK1_006453</name>
</gene>
<dbReference type="FunFam" id="1.10.10.10:FF:000037">
    <property type="entry name" value="Heat stress transcription factor B-4"/>
    <property type="match status" value="1"/>
</dbReference>
<keyword evidence="14" id="KW-1185">Reference proteome</keyword>
<comment type="subunit">
    <text evidence="2">Homotrimer.</text>
</comment>
<evidence type="ECO:0000256" key="2">
    <source>
        <dbReference type="ARBA" id="ARBA00011233"/>
    </source>
</evidence>
<feature type="coiled-coil region" evidence="10">
    <location>
        <begin position="131"/>
        <end position="158"/>
    </location>
</feature>
<dbReference type="GO" id="GO:0005634">
    <property type="term" value="C:nucleus"/>
    <property type="evidence" value="ECO:0007669"/>
    <property type="project" value="UniProtKB-SubCell"/>
</dbReference>
<evidence type="ECO:0000256" key="5">
    <source>
        <dbReference type="ARBA" id="ARBA00023016"/>
    </source>
</evidence>
<dbReference type="PANTHER" id="PTHR10015">
    <property type="entry name" value="HEAT SHOCK TRANSCRIPTION FACTOR"/>
    <property type="match status" value="1"/>
</dbReference>
<feature type="region of interest" description="Disordered" evidence="11">
    <location>
        <begin position="381"/>
        <end position="410"/>
    </location>
</feature>
<protein>
    <submittedName>
        <fullName evidence="13">Heat stress transcription factor A-3</fullName>
    </submittedName>
</protein>
<keyword evidence="10" id="KW-0175">Coiled coil</keyword>
<evidence type="ECO:0000256" key="8">
    <source>
        <dbReference type="ARBA" id="ARBA00023242"/>
    </source>
</evidence>
<accession>A0A151U3C3</accession>
<sequence length="410" mass="46558">MNPSRDHSPKPLELNPVPPFLSKTFDLVDDPTLDPIISWGSAGFTFVVWDPLEFARIVLPRHFKHNNFSSFVRQLNTYGFRKIDADKWEFFNEAFQRGNKHLLKNIQRRRSSQSQQVGNYIGIGSSTDAGKSGVEVEIERLRKERSMLMDELVDLQQEQRRTAHHALEVNQRLQTAEQRQKQMLSFLAKLFQNPAFLARLRHKKELKEIDSPRMVRKFVKQHQHETGTAETLKEGQIVRYQPDWRIIGMSSETPELSPVSIEQSPHYLSQGSSSFGPEYPLFKGKSVMNPNLEVPPDFASLPEVLTKEKGFLDFSALGIEGIVKLEDIWDCDLNVSGAASSCGNELWDNPINYEVLPEFGVTSGMSESDIWDIGSGSMGIDKWPADEPSLGEKYGQAGEPNEDRPKNNDP</sequence>
<evidence type="ECO:0000313" key="13">
    <source>
        <dbReference type="EMBL" id="KYP73797.1"/>
    </source>
</evidence>
<dbReference type="PRINTS" id="PR00056">
    <property type="entry name" value="HSFDOMAIN"/>
</dbReference>
<dbReference type="EMBL" id="CM003604">
    <property type="protein sequence ID" value="KYP73797.1"/>
    <property type="molecule type" value="Genomic_DNA"/>
</dbReference>
<dbReference type="GO" id="GO:0000978">
    <property type="term" value="F:RNA polymerase II cis-regulatory region sequence-specific DNA binding"/>
    <property type="evidence" value="ECO:0007669"/>
    <property type="project" value="TreeGrafter"/>
</dbReference>
<evidence type="ECO:0000256" key="3">
    <source>
        <dbReference type="ARBA" id="ARBA00022553"/>
    </source>
</evidence>
<evidence type="ECO:0000256" key="1">
    <source>
        <dbReference type="ARBA" id="ARBA00004123"/>
    </source>
</evidence>
<dbReference type="Proteomes" id="UP000075243">
    <property type="component" value="Chromosome 2"/>
</dbReference>
<keyword evidence="6" id="KW-0238">DNA-binding</keyword>
<evidence type="ECO:0000259" key="12">
    <source>
        <dbReference type="PROSITE" id="PS00434"/>
    </source>
</evidence>
<evidence type="ECO:0000313" key="14">
    <source>
        <dbReference type="Proteomes" id="UP000075243"/>
    </source>
</evidence>
<comment type="subcellular location">
    <subcellularLocation>
        <location evidence="1">Nucleus</location>
    </subcellularLocation>
</comment>